<reference evidence="7 8" key="1">
    <citation type="submission" date="2019-07" db="EMBL/GenBank/DDBJ databases">
        <authorList>
            <person name="Zhou L.-Y."/>
        </authorList>
    </citation>
    <scope>NUCLEOTIDE SEQUENCE [LARGE SCALE GENOMIC DNA]</scope>
    <source>
        <strain evidence="7 8">YIM 101269</strain>
    </source>
</reference>
<dbReference type="OrthoDB" id="9780991at2"/>
<dbReference type="InterPro" id="IPR006311">
    <property type="entry name" value="TAT_signal"/>
</dbReference>
<dbReference type="InterPro" id="IPR006059">
    <property type="entry name" value="SBP"/>
</dbReference>
<keyword evidence="5" id="KW-0449">Lipoprotein</keyword>
<evidence type="ECO:0000313" key="8">
    <source>
        <dbReference type="Proteomes" id="UP000317638"/>
    </source>
</evidence>
<dbReference type="Pfam" id="PF01547">
    <property type="entry name" value="SBP_bac_1"/>
    <property type="match status" value="1"/>
</dbReference>
<sequence>MKLNRRTLLTLGGGLAATATLAACGSNNPLASEEPTTSTTGEDTAAAGITLQQWYHEYGEAGVKEAVEGYAADYPDATVEVKWTPGDYGSILAAQLLTDDVPDVFEVEQGGSLDMIRSGQLADLTDIIEPVRDQFNASVMERFTFEGKVHGIPQTIDMQLLYYRPSLLEAAGVEPPQTFDELVAAIEAVRTDDIGGLFAGNDGGVGVLGTLFIWASGNDQLNAERTEAAFLNEDFYNALVAYRELSASGGVVQAASAEWYDGAAFINGEAAFQWGGLWSLPQIIEAHGDDVGVLPFPAIGPGGRPAVPFGAFGACVAADGPNVEAAKAFVKWLWIDQEDKQVDFSNSYGTHIPAKDALVAKADKLSGGPGAEAARFVAESGFANDIMWSGTLGDAFGAAVSNVIKQDADPATEFADFADLAATELEKLQG</sequence>
<comment type="caution">
    <text evidence="7">The sequence shown here is derived from an EMBL/GenBank/DDBJ whole genome shotgun (WGS) entry which is preliminary data.</text>
</comment>
<dbReference type="AlphaFoldDB" id="A0A553K4C3"/>
<keyword evidence="2 6" id="KW-0732">Signal</keyword>
<evidence type="ECO:0000256" key="5">
    <source>
        <dbReference type="ARBA" id="ARBA00023288"/>
    </source>
</evidence>
<accession>A0A553K4C3</accession>
<protein>
    <submittedName>
        <fullName evidence="7">Extracellular solute-binding protein</fullName>
    </submittedName>
</protein>
<proteinExistence type="predicted"/>
<organism evidence="7 8">
    <name type="scientific">Tessaracoccus rhinocerotis</name>
    <dbReference type="NCBI Taxonomy" id="1689449"/>
    <lineage>
        <taxon>Bacteria</taxon>
        <taxon>Bacillati</taxon>
        <taxon>Actinomycetota</taxon>
        <taxon>Actinomycetes</taxon>
        <taxon>Propionibacteriales</taxon>
        <taxon>Propionibacteriaceae</taxon>
        <taxon>Tessaracoccus</taxon>
    </lineage>
</organism>
<keyword evidence="4" id="KW-0564">Palmitate</keyword>
<evidence type="ECO:0000256" key="2">
    <source>
        <dbReference type="ARBA" id="ARBA00022729"/>
    </source>
</evidence>
<evidence type="ECO:0000256" key="6">
    <source>
        <dbReference type="SAM" id="SignalP"/>
    </source>
</evidence>
<keyword evidence="8" id="KW-1185">Reference proteome</keyword>
<gene>
    <name evidence="7" type="ORF">FOJ82_01155</name>
</gene>
<dbReference type="Proteomes" id="UP000317638">
    <property type="component" value="Unassembled WGS sequence"/>
</dbReference>
<dbReference type="SUPFAM" id="SSF53850">
    <property type="entry name" value="Periplasmic binding protein-like II"/>
    <property type="match status" value="1"/>
</dbReference>
<feature type="signal peptide" evidence="6">
    <location>
        <begin position="1"/>
        <end position="22"/>
    </location>
</feature>
<dbReference type="PROSITE" id="PS51318">
    <property type="entry name" value="TAT"/>
    <property type="match status" value="1"/>
</dbReference>
<evidence type="ECO:0000313" key="7">
    <source>
        <dbReference type="EMBL" id="TRY19541.1"/>
    </source>
</evidence>
<dbReference type="RefSeq" id="WP_143936627.1">
    <property type="nucleotide sequence ID" value="NZ_VKKG01000001.1"/>
</dbReference>
<dbReference type="Gene3D" id="3.40.190.10">
    <property type="entry name" value="Periplasmic binding protein-like II"/>
    <property type="match status" value="1"/>
</dbReference>
<dbReference type="PROSITE" id="PS51257">
    <property type="entry name" value="PROKAR_LIPOPROTEIN"/>
    <property type="match status" value="1"/>
</dbReference>
<evidence type="ECO:0000256" key="4">
    <source>
        <dbReference type="ARBA" id="ARBA00023139"/>
    </source>
</evidence>
<keyword evidence="3" id="KW-0472">Membrane</keyword>
<dbReference type="PANTHER" id="PTHR43649:SF33">
    <property type="entry name" value="POLYGALACTURONAN_RHAMNOGALACTURONAN-BINDING PROTEIN YTCQ"/>
    <property type="match status" value="1"/>
</dbReference>
<evidence type="ECO:0000256" key="3">
    <source>
        <dbReference type="ARBA" id="ARBA00023136"/>
    </source>
</evidence>
<dbReference type="PANTHER" id="PTHR43649">
    <property type="entry name" value="ARABINOSE-BINDING PROTEIN-RELATED"/>
    <property type="match status" value="1"/>
</dbReference>
<dbReference type="EMBL" id="VKKG01000001">
    <property type="protein sequence ID" value="TRY19541.1"/>
    <property type="molecule type" value="Genomic_DNA"/>
</dbReference>
<feature type="chain" id="PRO_5022176308" evidence="6">
    <location>
        <begin position="23"/>
        <end position="430"/>
    </location>
</feature>
<dbReference type="InterPro" id="IPR050490">
    <property type="entry name" value="Bact_solute-bd_prot1"/>
</dbReference>
<name>A0A553K4C3_9ACTN</name>
<evidence type="ECO:0000256" key="1">
    <source>
        <dbReference type="ARBA" id="ARBA00022475"/>
    </source>
</evidence>
<keyword evidence="1" id="KW-1003">Cell membrane</keyword>